<evidence type="ECO:0000313" key="3">
    <source>
        <dbReference type="Proteomes" id="UP001497623"/>
    </source>
</evidence>
<feature type="region of interest" description="Disordered" evidence="1">
    <location>
        <begin position="79"/>
        <end position="98"/>
    </location>
</feature>
<name>A0AAV2S558_MEGNR</name>
<evidence type="ECO:0000313" key="2">
    <source>
        <dbReference type="EMBL" id="CAL4159937.1"/>
    </source>
</evidence>
<feature type="non-terminal residue" evidence="2">
    <location>
        <position position="428"/>
    </location>
</feature>
<dbReference type="AlphaFoldDB" id="A0AAV2S558"/>
<feature type="compositionally biased region" description="Polar residues" evidence="1">
    <location>
        <begin position="30"/>
        <end position="39"/>
    </location>
</feature>
<reference evidence="2 3" key="1">
    <citation type="submission" date="2024-05" db="EMBL/GenBank/DDBJ databases">
        <authorList>
            <person name="Wallberg A."/>
        </authorList>
    </citation>
    <scope>NUCLEOTIDE SEQUENCE [LARGE SCALE GENOMIC DNA]</scope>
</reference>
<organism evidence="2 3">
    <name type="scientific">Meganyctiphanes norvegica</name>
    <name type="common">Northern krill</name>
    <name type="synonym">Thysanopoda norvegica</name>
    <dbReference type="NCBI Taxonomy" id="48144"/>
    <lineage>
        <taxon>Eukaryota</taxon>
        <taxon>Metazoa</taxon>
        <taxon>Ecdysozoa</taxon>
        <taxon>Arthropoda</taxon>
        <taxon>Crustacea</taxon>
        <taxon>Multicrustacea</taxon>
        <taxon>Malacostraca</taxon>
        <taxon>Eumalacostraca</taxon>
        <taxon>Eucarida</taxon>
        <taxon>Euphausiacea</taxon>
        <taxon>Euphausiidae</taxon>
        <taxon>Meganyctiphanes</taxon>
    </lineage>
</organism>
<feature type="region of interest" description="Disordered" evidence="1">
    <location>
        <begin position="401"/>
        <end position="428"/>
    </location>
</feature>
<gene>
    <name evidence="2" type="ORF">MNOR_LOCUS32358</name>
</gene>
<dbReference type="Proteomes" id="UP001497623">
    <property type="component" value="Unassembled WGS sequence"/>
</dbReference>
<proteinExistence type="predicted"/>
<accession>A0AAV2S558</accession>
<evidence type="ECO:0000256" key="1">
    <source>
        <dbReference type="SAM" id="MobiDB-lite"/>
    </source>
</evidence>
<feature type="non-terminal residue" evidence="2">
    <location>
        <position position="1"/>
    </location>
</feature>
<comment type="caution">
    <text evidence="2">The sequence shown here is derived from an EMBL/GenBank/DDBJ whole genome shotgun (WGS) entry which is preliminary data.</text>
</comment>
<dbReference type="EMBL" id="CAXKWB010043825">
    <property type="protein sequence ID" value="CAL4159937.1"/>
    <property type="molecule type" value="Genomic_DNA"/>
</dbReference>
<feature type="compositionally biased region" description="Basic residues" evidence="1">
    <location>
        <begin position="419"/>
        <end position="428"/>
    </location>
</feature>
<sequence length="428" mass="46641">FFLISQLPPAMSPKRNRVLSREELEIQQVLSPGSRSTVSAGLPPAQAVSSAPPPVTLSDDCMKGFAQMLRDSLVGALGDSGVLRRGSSDPQEGYDYSGDYSDQDYVEGDGDDDMNVELGLPTGGLSKANDALPFFGVGVNVPCEPLTKDSNNNNFDVSLVPPAVADVHVSAPPPQFGAAVDPAPPAVVEPDKDLPLPSTRAPTNWHPHPGVLAWAAATVETAEWSDENREVFIKQFSPDPVFDHIFSAVPCPPDMKTALTHVETKKVDYLFRRAETEDFLLEANKDLVCGLRPLLEVISNLRDVPEMSANRTLLAYVFQSMASSATHLSRGRRELGRRFVPLDHAGALFRSKPSHFCFFGSETLESAVTGTVAASKVNKDLIILPKKRAFQPFRTYHPGGKSAYKGRYQPFRQSGGKYQKFRSGQKGR</sequence>
<feature type="region of interest" description="Disordered" evidence="1">
    <location>
        <begin position="30"/>
        <end position="54"/>
    </location>
</feature>
<keyword evidence="3" id="KW-1185">Reference proteome</keyword>
<protein>
    <submittedName>
        <fullName evidence="2">Uncharacterized protein</fullName>
    </submittedName>
</protein>